<feature type="compositionally biased region" description="Polar residues" evidence="15">
    <location>
        <begin position="713"/>
        <end position="735"/>
    </location>
</feature>
<feature type="compositionally biased region" description="Basic residues" evidence="15">
    <location>
        <begin position="221"/>
        <end position="234"/>
    </location>
</feature>
<keyword evidence="7" id="KW-1015">Disulfide bond</keyword>
<feature type="region of interest" description="Disordered" evidence="15">
    <location>
        <begin position="958"/>
        <end position="1002"/>
    </location>
</feature>
<dbReference type="GO" id="GO:0004672">
    <property type="term" value="F:protein kinase activity"/>
    <property type="evidence" value="ECO:0007669"/>
    <property type="project" value="TreeGrafter"/>
</dbReference>
<keyword evidence="3" id="KW-0963">Cytoplasm</keyword>
<feature type="region of interest" description="Disordered" evidence="15">
    <location>
        <begin position="221"/>
        <end position="284"/>
    </location>
</feature>
<evidence type="ECO:0000256" key="7">
    <source>
        <dbReference type="ARBA" id="ARBA00023157"/>
    </source>
</evidence>
<feature type="compositionally biased region" description="Low complexity" evidence="15">
    <location>
        <begin position="927"/>
        <end position="940"/>
    </location>
</feature>
<dbReference type="InterPro" id="IPR007110">
    <property type="entry name" value="Ig-like_dom"/>
</dbReference>
<keyword evidence="10" id="KW-0393">Immunoglobulin domain</keyword>
<dbReference type="EMBL" id="OY660874">
    <property type="protein sequence ID" value="CAJ1066581.1"/>
    <property type="molecule type" value="Genomic_DNA"/>
</dbReference>
<keyword evidence="8" id="KW-0009">Actin-binding</keyword>
<gene>
    <name evidence="17" type="ORF">XNOV1_A012289</name>
</gene>
<keyword evidence="9" id="KW-0539">Nucleus</keyword>
<comment type="function">
    <text evidence="11">Component of the sarcomere that tethers together nebulin (skeletal muscle) and nebulette (cardiac muscle) to alpha-actinin, at the Z lines.</text>
</comment>
<sequence>MQEPPSLSQVLRDSYLAEAKARQGNGHPDAPSSHLQFHGSLKGKVDDSLGHSDTTFPDLSAFLSQEELDKSVNLACQAIRHGPQEDKAESKASITPLTLPNISPALDSPCEPPYVSLVNHSSAPFADLASVPLAHPAPDYKDLPATHETWTSDRKVLKASTREEDIIRNSRDSNEGFNDFTGSVRNASYGPETQSKKEFLNKAADFIEELSSLFKANSSKRVRPRACKTHRNKNQSKSQSEDTVFPLSNENRERAAMPTAVKTERASPTTSYPPEVQVDPESGHGECQDCRIIEKFKYKTLSQEVEADSSAATETIHLEPMCEPPQFIQKLKSREVPEGSKVQLDCTVKGLPMPEVRWFCEGKELKSSPTIQLVTNGNLHSMIIAEAFEEDTGRYSCFASNFYGTDSTSAEIYVEGASSSDSDGEHHFTHLAQVQKKSLPLSSSQTLSAEAGCLASVTDRPSGQLSASSVNQLIPETPLPVQKTATILLVPELSKTPAASKAHLSQKKEEEEAEMASPPLSILFPGDAELSEVQDVSTPSPMPTATEVASSLPLNSATLPPILPAPTQTCQPESQTSNNSYIPGMNGKPELAAPVFTKSLQELLASEGQLVVLECRVKGVPSPKVEWYRGGKLIEDSPNLRILQKKPRSPAESEEICTLVIAEVFPEDSGTFTCTASNQYGTITSTAALRVTASSSNSHRVRSFSSVSVEPGQIQNLSPAATTANRQPDVSTAHTTKPHSRNIVLDPFNTSTLHLEPSNDRSFCLDPNSSSMLGPAPESSSQVLLSKKTLTAPSAVWNSAEQEVYKPLVTSLNTSPNVEETPDRKNDKPSIIPLPDPPPNSCLKTGTLTNRRHSRSNSRAGLRVHFKLPEDEPSDISSQSDEDNSQISVSKEPPPVLAKPKLDPVQLQLLHNQVLMEQQQETDHPTQTHIQPQIQPPVQTQPEVQSVREGLMWSPSIQHEPPLQSFQPYPNTTTTPKQMPNSAASLTSSSAPPRGSAPTPKTTFSDIFSISPSTVSSPPPSFPQLKTSMLVTSPPPTPQLALTPRSTAPVTQINTIHASHLSLSPAALALTTTTRHCFSPPAPKLSTGSADTMTNLQHVTSPTPLLRSTHASLTNLTATSHTFNYTRPKEFIAAQTFSPVRSPSPIESPVPLLQELAAELNSSAASSPTLPPMSPPPGHFPVRVLQSPTSPPSFMTSTPPGPASFLSNMFSTPAQLPPKASSPISSSSTPSPIQNPVAFLSSVLPSLTVLPTNSMGLPRGAPLGLQKKAPKTRVQSAEDVFESREIILHNIEKKLQSSVDEALNVSHQQEYRVSNFEQRLMSEIEFRLERTPVEESDEEVQHDDIPTGKCIAPIFEKKLKNYRAMEGVPVTFSCKIVGIPLPKVYWFKDGMQILRKNIHYRKIREGDGTCALHIESTTNDDDGNYTVMAANPQGRISCSGHLIVQTGPPRTRMALAQTRRVQVRVQEVESEQTQERFFRPHFLQAPGDMLAHEGKVCRLDCKVSGLPNPELMWLVNGRPIYPDHHHKMLVRENGIHSLVIDPLTQNDSGSYTCIASNKAGQSSFSLELKVIEREMKHPPEFVEKLQNMGIPEGTPVRLECWVVGMPPPVIFWKKDNDTISNTKDRISMTQDASGYVCLLIQPTTKEDAGWYTVSAKNEAGIVSCTCRLDIYAQWHQSVSTPITKSARAGSRYAALTGQGIDIKSAFPTSEASPILFATSPPEVYTESEEL</sequence>
<dbReference type="InterPro" id="IPR013098">
    <property type="entry name" value="Ig_I-set"/>
</dbReference>
<feature type="compositionally biased region" description="Polar residues" evidence="15">
    <location>
        <begin position="767"/>
        <end position="778"/>
    </location>
</feature>
<evidence type="ECO:0000313" key="17">
    <source>
        <dbReference type="EMBL" id="CAJ1066581.1"/>
    </source>
</evidence>
<feature type="domain" description="Ig-like" evidence="16">
    <location>
        <begin position="1480"/>
        <end position="1565"/>
    </location>
</feature>
<feature type="domain" description="Ig-like" evidence="16">
    <location>
        <begin position="594"/>
        <end position="692"/>
    </location>
</feature>
<evidence type="ECO:0000256" key="9">
    <source>
        <dbReference type="ARBA" id="ARBA00023242"/>
    </source>
</evidence>
<dbReference type="InterPro" id="IPR003598">
    <property type="entry name" value="Ig_sub2"/>
</dbReference>
<comment type="similarity">
    <text evidence="12">Belongs to the myotilin/palladin family.</text>
</comment>
<accession>A0AAV1G034</accession>
<evidence type="ECO:0000256" key="1">
    <source>
        <dbReference type="ARBA" id="ARBA00004123"/>
    </source>
</evidence>
<dbReference type="SUPFAM" id="SSF48726">
    <property type="entry name" value="Immunoglobulin"/>
    <property type="match status" value="5"/>
</dbReference>
<feature type="compositionally biased region" description="Basic residues" evidence="15">
    <location>
        <begin position="850"/>
        <end position="866"/>
    </location>
</feature>
<dbReference type="Pfam" id="PF07679">
    <property type="entry name" value="I-set"/>
    <property type="match status" value="5"/>
</dbReference>
<evidence type="ECO:0000256" key="13">
    <source>
        <dbReference type="ARBA" id="ARBA00065479"/>
    </source>
</evidence>
<feature type="region of interest" description="Disordered" evidence="15">
    <location>
        <begin position="561"/>
        <end position="580"/>
    </location>
</feature>
<evidence type="ECO:0000259" key="16">
    <source>
        <dbReference type="PROSITE" id="PS50835"/>
    </source>
</evidence>
<dbReference type="PROSITE" id="PS50835">
    <property type="entry name" value="IG_LIKE"/>
    <property type="match status" value="5"/>
</dbReference>
<evidence type="ECO:0000256" key="15">
    <source>
        <dbReference type="SAM" id="MobiDB-lite"/>
    </source>
</evidence>
<feature type="compositionally biased region" description="Low complexity" evidence="15">
    <location>
        <begin position="1217"/>
        <end position="1231"/>
    </location>
</feature>
<reference evidence="17" key="1">
    <citation type="submission" date="2023-08" db="EMBL/GenBank/DDBJ databases">
        <authorList>
            <person name="Alioto T."/>
            <person name="Alioto T."/>
            <person name="Gomez Garrido J."/>
        </authorList>
    </citation>
    <scope>NUCLEOTIDE SEQUENCE</scope>
</reference>
<evidence type="ECO:0000256" key="4">
    <source>
        <dbReference type="ARBA" id="ARBA00022553"/>
    </source>
</evidence>
<feature type="compositionally biased region" description="Polar residues" evidence="15">
    <location>
        <begin position="964"/>
        <end position="981"/>
    </location>
</feature>
<evidence type="ECO:0000256" key="11">
    <source>
        <dbReference type="ARBA" id="ARBA00058480"/>
    </source>
</evidence>
<dbReference type="FunFam" id="2.60.40.10:FF:000032">
    <property type="entry name" value="palladin isoform X1"/>
    <property type="match status" value="1"/>
</dbReference>
<evidence type="ECO:0000256" key="14">
    <source>
        <dbReference type="ARBA" id="ARBA00070767"/>
    </source>
</evidence>
<keyword evidence="6" id="KW-0175">Coiled coil</keyword>
<evidence type="ECO:0000256" key="2">
    <source>
        <dbReference type="ARBA" id="ARBA00004216"/>
    </source>
</evidence>
<evidence type="ECO:0000256" key="10">
    <source>
        <dbReference type="ARBA" id="ARBA00023319"/>
    </source>
</evidence>
<feature type="region of interest" description="Disordered" evidence="15">
    <location>
        <begin position="811"/>
        <end position="899"/>
    </location>
</feature>
<dbReference type="SMART" id="SM00408">
    <property type="entry name" value="IGc2"/>
    <property type="match status" value="5"/>
</dbReference>
<keyword evidence="5" id="KW-0677">Repeat</keyword>
<comment type="subunit">
    <text evidence="13">Interacts with TTN/titin, NEB, NEBL, ACTN2 and CARP.</text>
</comment>
<dbReference type="InterPro" id="IPR036179">
    <property type="entry name" value="Ig-like_dom_sf"/>
</dbReference>
<dbReference type="PANTHER" id="PTHR47633">
    <property type="entry name" value="IMMUNOGLOBULIN"/>
    <property type="match status" value="1"/>
</dbReference>
<feature type="region of interest" description="Disordered" evidence="15">
    <location>
        <begin position="21"/>
        <end position="50"/>
    </location>
</feature>
<dbReference type="FunFam" id="2.60.40.10:FF:000256">
    <property type="entry name" value="myopalladin isoform X1"/>
    <property type="match status" value="1"/>
</dbReference>
<dbReference type="GO" id="GO:0005634">
    <property type="term" value="C:nucleus"/>
    <property type="evidence" value="ECO:0007669"/>
    <property type="project" value="UniProtKB-SubCell"/>
</dbReference>
<feature type="compositionally biased region" description="Low complexity" evidence="15">
    <location>
        <begin position="982"/>
        <end position="991"/>
    </location>
</feature>
<keyword evidence="18" id="KW-1185">Reference proteome</keyword>
<comment type="subcellular location">
    <subcellularLocation>
        <location evidence="2">Cytoplasm</location>
        <location evidence="2">Myofibril</location>
        <location evidence="2">Sarcomere</location>
        <location evidence="2">Z line</location>
    </subcellularLocation>
    <subcellularLocation>
        <location evidence="1">Nucleus</location>
    </subcellularLocation>
</comment>
<evidence type="ECO:0000256" key="8">
    <source>
        <dbReference type="ARBA" id="ARBA00023203"/>
    </source>
</evidence>
<feature type="domain" description="Ig-like" evidence="16">
    <location>
        <begin position="325"/>
        <end position="415"/>
    </location>
</feature>
<keyword evidence="4" id="KW-0597">Phosphoprotein</keyword>
<feature type="compositionally biased region" description="Polar residues" evidence="15">
    <location>
        <begin position="566"/>
        <end position="580"/>
    </location>
</feature>
<dbReference type="Proteomes" id="UP001178508">
    <property type="component" value="Chromosome 11"/>
</dbReference>
<feature type="region of interest" description="Disordered" evidence="15">
    <location>
        <begin position="1161"/>
        <end position="1231"/>
    </location>
</feature>
<protein>
    <recommendedName>
        <fullName evidence="14">Myopalladin</fullName>
    </recommendedName>
</protein>
<evidence type="ECO:0000313" key="18">
    <source>
        <dbReference type="Proteomes" id="UP001178508"/>
    </source>
</evidence>
<feature type="domain" description="Ig-like" evidence="16">
    <location>
        <begin position="1353"/>
        <end position="1437"/>
    </location>
</feature>
<feature type="compositionally biased region" description="Polar residues" evidence="15">
    <location>
        <begin position="1205"/>
        <end position="1214"/>
    </location>
</feature>
<name>A0AAV1G034_XYRNO</name>
<dbReference type="FunFam" id="2.60.40.10:FF:001108">
    <property type="entry name" value="palladin isoform X2"/>
    <property type="match status" value="1"/>
</dbReference>
<evidence type="ECO:0000256" key="12">
    <source>
        <dbReference type="ARBA" id="ARBA00061540"/>
    </source>
</evidence>
<evidence type="ECO:0000256" key="6">
    <source>
        <dbReference type="ARBA" id="ARBA00023054"/>
    </source>
</evidence>
<feature type="compositionally biased region" description="Polar residues" evidence="15">
    <location>
        <begin position="875"/>
        <end position="889"/>
    </location>
</feature>
<organism evidence="17 18">
    <name type="scientific">Xyrichtys novacula</name>
    <name type="common">Pearly razorfish</name>
    <name type="synonym">Hemipteronotus novacula</name>
    <dbReference type="NCBI Taxonomy" id="13765"/>
    <lineage>
        <taxon>Eukaryota</taxon>
        <taxon>Metazoa</taxon>
        <taxon>Chordata</taxon>
        <taxon>Craniata</taxon>
        <taxon>Vertebrata</taxon>
        <taxon>Euteleostomi</taxon>
        <taxon>Actinopterygii</taxon>
        <taxon>Neopterygii</taxon>
        <taxon>Teleostei</taxon>
        <taxon>Neoteleostei</taxon>
        <taxon>Acanthomorphata</taxon>
        <taxon>Eupercaria</taxon>
        <taxon>Labriformes</taxon>
        <taxon>Labridae</taxon>
        <taxon>Xyrichtys</taxon>
    </lineage>
</organism>
<dbReference type="GO" id="GO:0003779">
    <property type="term" value="F:actin binding"/>
    <property type="evidence" value="ECO:0007669"/>
    <property type="project" value="UniProtKB-KW"/>
</dbReference>
<feature type="region of interest" description="Disordered" evidence="15">
    <location>
        <begin position="759"/>
        <end position="778"/>
    </location>
</feature>
<feature type="domain" description="Ig-like" evidence="16">
    <location>
        <begin position="1579"/>
        <end position="1663"/>
    </location>
</feature>
<dbReference type="PANTHER" id="PTHR47633:SF4">
    <property type="entry name" value="MYOPALLADIN ISOFORM X1"/>
    <property type="match status" value="1"/>
</dbReference>
<feature type="region of interest" description="Disordered" evidence="15">
    <location>
        <begin position="703"/>
        <end position="744"/>
    </location>
</feature>
<feature type="compositionally biased region" description="Polar residues" evidence="15">
    <location>
        <begin position="235"/>
        <end position="249"/>
    </location>
</feature>
<dbReference type="SMART" id="SM00409">
    <property type="entry name" value="IG"/>
    <property type="match status" value="5"/>
</dbReference>
<evidence type="ECO:0000256" key="5">
    <source>
        <dbReference type="ARBA" id="ARBA00022737"/>
    </source>
</evidence>
<evidence type="ECO:0000256" key="3">
    <source>
        <dbReference type="ARBA" id="ARBA00022490"/>
    </source>
</evidence>
<feature type="region of interest" description="Disordered" evidence="15">
    <location>
        <begin position="918"/>
        <end position="940"/>
    </location>
</feature>
<dbReference type="FunFam" id="2.60.40.10:FF:000761">
    <property type="entry name" value="palladin isoform X2"/>
    <property type="match status" value="1"/>
</dbReference>
<dbReference type="GO" id="GO:0030018">
    <property type="term" value="C:Z disc"/>
    <property type="evidence" value="ECO:0007669"/>
    <property type="project" value="UniProtKB-SubCell"/>
</dbReference>
<feature type="compositionally biased region" description="Pro residues" evidence="15">
    <location>
        <begin position="1169"/>
        <end position="1179"/>
    </location>
</feature>
<dbReference type="FunFam" id="2.60.40.10:FF:000399">
    <property type="entry name" value="myopalladin isoform X1"/>
    <property type="match status" value="1"/>
</dbReference>
<feature type="region of interest" description="Disordered" evidence="15">
    <location>
        <begin position="498"/>
        <end position="523"/>
    </location>
</feature>
<dbReference type="InterPro" id="IPR003599">
    <property type="entry name" value="Ig_sub"/>
</dbReference>
<proteinExistence type="inferred from homology"/>
<dbReference type="InterPro" id="IPR013783">
    <property type="entry name" value="Ig-like_fold"/>
</dbReference>
<dbReference type="Gene3D" id="2.60.40.10">
    <property type="entry name" value="Immunoglobulins"/>
    <property type="match status" value="5"/>
</dbReference>